<comment type="caution">
    <text evidence="2">The sequence shown here is derived from an EMBL/GenBank/DDBJ whole genome shotgun (WGS) entry which is preliminary data.</text>
</comment>
<evidence type="ECO:0000313" key="2">
    <source>
        <dbReference type="EMBL" id="KAJ0390344.1"/>
    </source>
</evidence>
<dbReference type="Proteomes" id="UP001209570">
    <property type="component" value="Unassembled WGS sequence"/>
</dbReference>
<name>A0AAD5L6U1_PYTIN</name>
<feature type="chain" id="PRO_5042273936" evidence="1">
    <location>
        <begin position="22"/>
        <end position="94"/>
    </location>
</feature>
<proteinExistence type="predicted"/>
<gene>
    <name evidence="2" type="ORF">P43SY_012095</name>
</gene>
<keyword evidence="3" id="KW-1185">Reference proteome</keyword>
<sequence>MNTKTLAVLAAAAVLATQVQADCADQEIKCYTHSSGEPEVTVGFCWSGGSFACLPCRNGCDTCRDAFGGNNVAAWGRYRRGNADVDGWWDRNNC</sequence>
<feature type="signal peptide" evidence="1">
    <location>
        <begin position="1"/>
        <end position="21"/>
    </location>
</feature>
<accession>A0AAD5L6U1</accession>
<evidence type="ECO:0000313" key="3">
    <source>
        <dbReference type="Proteomes" id="UP001209570"/>
    </source>
</evidence>
<dbReference type="EMBL" id="JAKCXM010002244">
    <property type="protein sequence ID" value="KAJ0390344.1"/>
    <property type="molecule type" value="Genomic_DNA"/>
</dbReference>
<protein>
    <submittedName>
        <fullName evidence="2">Uncharacterized protein</fullName>
    </submittedName>
</protein>
<reference evidence="2" key="1">
    <citation type="submission" date="2021-12" db="EMBL/GenBank/DDBJ databases">
        <title>Prjna785345.</title>
        <authorList>
            <person name="Rujirawat T."/>
            <person name="Krajaejun T."/>
        </authorList>
    </citation>
    <scope>NUCLEOTIDE SEQUENCE</scope>
    <source>
        <strain evidence="2">Pi057C3</strain>
    </source>
</reference>
<keyword evidence="1" id="KW-0732">Signal</keyword>
<organism evidence="2 3">
    <name type="scientific">Pythium insidiosum</name>
    <name type="common">Pythiosis disease agent</name>
    <dbReference type="NCBI Taxonomy" id="114742"/>
    <lineage>
        <taxon>Eukaryota</taxon>
        <taxon>Sar</taxon>
        <taxon>Stramenopiles</taxon>
        <taxon>Oomycota</taxon>
        <taxon>Peronosporomycetes</taxon>
        <taxon>Pythiales</taxon>
        <taxon>Pythiaceae</taxon>
        <taxon>Pythium</taxon>
    </lineage>
</organism>
<evidence type="ECO:0000256" key="1">
    <source>
        <dbReference type="SAM" id="SignalP"/>
    </source>
</evidence>
<dbReference type="AlphaFoldDB" id="A0AAD5L6U1"/>